<dbReference type="InterPro" id="IPR002109">
    <property type="entry name" value="Glutaredoxin"/>
</dbReference>
<reference evidence="9 10" key="1">
    <citation type="submission" date="2023-07" db="EMBL/GenBank/DDBJ databases">
        <title>Sorghum-associated microbial communities from plants grown in Nebraska, USA.</title>
        <authorList>
            <person name="Schachtman D."/>
        </authorList>
    </citation>
    <scope>NUCLEOTIDE SEQUENCE [LARGE SCALE GENOMIC DNA]</scope>
    <source>
        <strain evidence="9 10">DS2154</strain>
    </source>
</reference>
<organism evidence="9 10">
    <name type="scientific">Caulobacter rhizosphaerae</name>
    <dbReference type="NCBI Taxonomy" id="2010972"/>
    <lineage>
        <taxon>Bacteria</taxon>
        <taxon>Pseudomonadati</taxon>
        <taxon>Pseudomonadota</taxon>
        <taxon>Alphaproteobacteria</taxon>
        <taxon>Caulobacterales</taxon>
        <taxon>Caulobacteraceae</taxon>
        <taxon>Caulobacter</taxon>
    </lineage>
</organism>
<keyword evidence="3" id="KW-0479">Metal-binding</keyword>
<evidence type="ECO:0000256" key="3">
    <source>
        <dbReference type="ARBA" id="ARBA00022723"/>
    </source>
</evidence>
<dbReference type="PIRSF" id="PIRSF005894">
    <property type="entry name" value="Monothiol_GRX"/>
    <property type="match status" value="1"/>
</dbReference>
<dbReference type="RefSeq" id="WP_310033210.1">
    <property type="nucleotide sequence ID" value="NZ_JAVDRL010000009.1"/>
</dbReference>
<dbReference type="Gene3D" id="3.40.30.10">
    <property type="entry name" value="Glutaredoxin"/>
    <property type="match status" value="1"/>
</dbReference>
<evidence type="ECO:0000259" key="8">
    <source>
        <dbReference type="Pfam" id="PF00462"/>
    </source>
</evidence>
<name>A0ABU1N2W6_9CAUL</name>
<dbReference type="CDD" id="cd03028">
    <property type="entry name" value="GRX_PICOT_like"/>
    <property type="match status" value="1"/>
</dbReference>
<accession>A0ABU1N2W6</accession>
<evidence type="ECO:0000256" key="7">
    <source>
        <dbReference type="PIRNR" id="PIRNR005894"/>
    </source>
</evidence>
<dbReference type="EMBL" id="JAVDRL010000009">
    <property type="protein sequence ID" value="MDR6532612.1"/>
    <property type="molecule type" value="Genomic_DNA"/>
</dbReference>
<keyword evidence="10" id="KW-1185">Reference proteome</keyword>
<evidence type="ECO:0000256" key="1">
    <source>
        <dbReference type="ARBA" id="ARBA00009630"/>
    </source>
</evidence>
<dbReference type="InterPro" id="IPR014434">
    <property type="entry name" value="Monothiol_GRX"/>
</dbReference>
<evidence type="ECO:0000256" key="5">
    <source>
        <dbReference type="ARBA" id="ARBA00023014"/>
    </source>
</evidence>
<sequence length="117" mass="12660">MTATTTEAASSPALDFIAKTVAENPVVLFMKGVPDQPRCGFSSITVQILDHLGVSFVGVDVLQDDELRQGVKTFTDWPTIPQLYVKGEFVGGSDIVREMFQSGELKTLLAEQGLIEA</sequence>
<keyword evidence="2" id="KW-0001">2Fe-2S</keyword>
<proteinExistence type="inferred from homology"/>
<dbReference type="InterPro" id="IPR004480">
    <property type="entry name" value="Monothiol_GRX-rel"/>
</dbReference>
<dbReference type="InterPro" id="IPR036249">
    <property type="entry name" value="Thioredoxin-like_sf"/>
</dbReference>
<keyword evidence="4" id="KW-0408">Iron</keyword>
<evidence type="ECO:0000256" key="4">
    <source>
        <dbReference type="ARBA" id="ARBA00023004"/>
    </source>
</evidence>
<protein>
    <recommendedName>
        <fullName evidence="7">Glutaredoxin</fullName>
    </recommendedName>
</protein>
<keyword evidence="6" id="KW-0676">Redox-active center</keyword>
<dbReference type="PROSITE" id="PS51354">
    <property type="entry name" value="GLUTAREDOXIN_2"/>
    <property type="match status" value="1"/>
</dbReference>
<feature type="domain" description="Glutaredoxin" evidence="8">
    <location>
        <begin position="26"/>
        <end position="90"/>
    </location>
</feature>
<evidence type="ECO:0000313" key="10">
    <source>
        <dbReference type="Proteomes" id="UP001262754"/>
    </source>
</evidence>
<dbReference type="InterPro" id="IPR033658">
    <property type="entry name" value="GRX_PICOT-like"/>
</dbReference>
<dbReference type="Proteomes" id="UP001262754">
    <property type="component" value="Unassembled WGS sequence"/>
</dbReference>
<comment type="similarity">
    <text evidence="1 7">Belongs to the glutaredoxin family. Monothiol subfamily.</text>
</comment>
<dbReference type="Pfam" id="PF00462">
    <property type="entry name" value="Glutaredoxin"/>
    <property type="match status" value="1"/>
</dbReference>
<evidence type="ECO:0000256" key="6">
    <source>
        <dbReference type="ARBA" id="ARBA00023284"/>
    </source>
</evidence>
<dbReference type="NCBIfam" id="TIGR00365">
    <property type="entry name" value="Grx4 family monothiol glutaredoxin"/>
    <property type="match status" value="1"/>
</dbReference>
<keyword evidence="5" id="KW-0411">Iron-sulfur</keyword>
<evidence type="ECO:0000256" key="2">
    <source>
        <dbReference type="ARBA" id="ARBA00022714"/>
    </source>
</evidence>
<dbReference type="SUPFAM" id="SSF52833">
    <property type="entry name" value="Thioredoxin-like"/>
    <property type="match status" value="1"/>
</dbReference>
<evidence type="ECO:0000313" key="9">
    <source>
        <dbReference type="EMBL" id="MDR6532612.1"/>
    </source>
</evidence>
<dbReference type="PANTHER" id="PTHR10293">
    <property type="entry name" value="GLUTAREDOXIN FAMILY MEMBER"/>
    <property type="match status" value="1"/>
</dbReference>
<comment type="caution">
    <text evidence="9">The sequence shown here is derived from an EMBL/GenBank/DDBJ whole genome shotgun (WGS) entry which is preliminary data.</text>
</comment>
<gene>
    <name evidence="9" type="ORF">J2800_003370</name>
</gene>
<dbReference type="PANTHER" id="PTHR10293:SF72">
    <property type="entry name" value="MONOTHIOL GLUTAREDOXIN-S14, CHLOROPLASTIC"/>
    <property type="match status" value="1"/>
</dbReference>